<dbReference type="RefSeq" id="WP_008442246.1">
    <property type="nucleotide sequence ID" value="NZ_AOJK01000035.1"/>
</dbReference>
<dbReference type="Proteomes" id="UP000011586">
    <property type="component" value="Unassembled WGS sequence"/>
</dbReference>
<name>M0EBD0_9EURY</name>
<evidence type="ECO:0000313" key="1">
    <source>
        <dbReference type="EMBL" id="ELZ45096.1"/>
    </source>
</evidence>
<dbReference type="STRING" id="1227465.C463_06740"/>
<accession>M0EBD0</accession>
<proteinExistence type="predicted"/>
<sequence>MWTPNPDKTLSTAERGVHAVAERYAYDKHNARHGENPYCQY</sequence>
<evidence type="ECO:0000313" key="2">
    <source>
        <dbReference type="Proteomes" id="UP000011586"/>
    </source>
</evidence>
<reference evidence="1 2" key="1">
    <citation type="journal article" date="2014" name="PLoS Genet.">
        <title>Phylogenetically driven sequencing of extremely halophilic archaea reveals strategies for static and dynamic osmo-response.</title>
        <authorList>
            <person name="Becker E.A."/>
            <person name="Seitzer P.M."/>
            <person name="Tritt A."/>
            <person name="Larsen D."/>
            <person name="Krusor M."/>
            <person name="Yao A.I."/>
            <person name="Wu D."/>
            <person name="Madern D."/>
            <person name="Eisen J.A."/>
            <person name="Darling A.E."/>
            <person name="Facciotti M.T."/>
        </authorList>
    </citation>
    <scope>NUCLEOTIDE SEQUENCE [LARGE SCALE GENOMIC DNA]</scope>
    <source>
        <strain evidence="1 2">DSM 19288</strain>
    </source>
</reference>
<dbReference type="AlphaFoldDB" id="M0EBD0"/>
<comment type="caution">
    <text evidence="1">The sequence shown here is derived from an EMBL/GenBank/DDBJ whole genome shotgun (WGS) entry which is preliminary data.</text>
</comment>
<dbReference type="EMBL" id="AOJK01000035">
    <property type="protein sequence ID" value="ELZ45096.1"/>
    <property type="molecule type" value="Genomic_DNA"/>
</dbReference>
<keyword evidence="2" id="KW-1185">Reference proteome</keyword>
<organism evidence="1 2">
    <name type="scientific">Halorubrum californiense DSM 19288</name>
    <dbReference type="NCBI Taxonomy" id="1227465"/>
    <lineage>
        <taxon>Archaea</taxon>
        <taxon>Methanobacteriati</taxon>
        <taxon>Methanobacteriota</taxon>
        <taxon>Stenosarchaea group</taxon>
        <taxon>Halobacteria</taxon>
        <taxon>Halobacteriales</taxon>
        <taxon>Haloferacaceae</taxon>
        <taxon>Halorubrum</taxon>
    </lineage>
</organism>
<protein>
    <submittedName>
        <fullName evidence="1">Uncharacterized protein</fullName>
    </submittedName>
</protein>
<dbReference type="PATRIC" id="fig|1227465.4.peg.1318"/>
<gene>
    <name evidence="1" type="ORF">C463_06740</name>
</gene>